<evidence type="ECO:0000256" key="2">
    <source>
        <dbReference type="ARBA" id="ARBA00022692"/>
    </source>
</evidence>
<dbReference type="SMART" id="SM00014">
    <property type="entry name" value="acidPPc"/>
    <property type="match status" value="1"/>
</dbReference>
<dbReference type="SUPFAM" id="SSF48317">
    <property type="entry name" value="Acid phosphatase/Vanadium-dependent haloperoxidase"/>
    <property type="match status" value="1"/>
</dbReference>
<dbReference type="PANTHER" id="PTHR14969">
    <property type="entry name" value="SPHINGOSINE-1-PHOSPHATE PHOSPHOHYDROLASE"/>
    <property type="match status" value="1"/>
</dbReference>
<feature type="transmembrane region" description="Helical" evidence="6">
    <location>
        <begin position="20"/>
        <end position="42"/>
    </location>
</feature>
<evidence type="ECO:0000256" key="3">
    <source>
        <dbReference type="ARBA" id="ARBA00022801"/>
    </source>
</evidence>
<feature type="transmembrane region" description="Helical" evidence="6">
    <location>
        <begin position="91"/>
        <end position="108"/>
    </location>
</feature>
<dbReference type="OrthoDB" id="302705at2759"/>
<keyword evidence="4 6" id="KW-1133">Transmembrane helix</keyword>
<evidence type="ECO:0000256" key="4">
    <source>
        <dbReference type="ARBA" id="ARBA00022989"/>
    </source>
</evidence>
<dbReference type="AlphaFoldDB" id="A0A9P6L1K4"/>
<dbReference type="InterPro" id="IPR000326">
    <property type="entry name" value="PAP2/HPO"/>
</dbReference>
<name>A0A9P6L1K4_9AGAM</name>
<dbReference type="Gene3D" id="1.20.144.10">
    <property type="entry name" value="Phosphatidic acid phosphatase type 2/haloperoxidase"/>
    <property type="match status" value="1"/>
</dbReference>
<dbReference type="PANTHER" id="PTHR14969:SF59">
    <property type="entry name" value="DOLICHYLDIPHOSPHATASE"/>
    <property type="match status" value="1"/>
</dbReference>
<feature type="domain" description="Phosphatidic acid phosphatase type 2/haloperoxidase" evidence="7">
    <location>
        <begin position="51"/>
        <end position="167"/>
    </location>
</feature>
<gene>
    <name evidence="8" type="ORF">BJ322DRAFT_492685</name>
</gene>
<dbReference type="EMBL" id="WIUZ02000023">
    <property type="protein sequence ID" value="KAF9778314.1"/>
    <property type="molecule type" value="Genomic_DNA"/>
</dbReference>
<comment type="subcellular location">
    <subcellularLocation>
        <location evidence="1">Membrane</location>
        <topology evidence="1">Multi-pass membrane protein</topology>
    </subcellularLocation>
</comment>
<evidence type="ECO:0000259" key="7">
    <source>
        <dbReference type="SMART" id="SM00014"/>
    </source>
</evidence>
<reference evidence="8" key="1">
    <citation type="journal article" date="2020" name="Nat. Commun.">
        <title>Large-scale genome sequencing of mycorrhizal fungi provides insights into the early evolution of symbiotic traits.</title>
        <authorList>
            <person name="Miyauchi S."/>
            <person name="Kiss E."/>
            <person name="Kuo A."/>
            <person name="Drula E."/>
            <person name="Kohler A."/>
            <person name="Sanchez-Garcia M."/>
            <person name="Morin E."/>
            <person name="Andreopoulos B."/>
            <person name="Barry K.W."/>
            <person name="Bonito G."/>
            <person name="Buee M."/>
            <person name="Carver A."/>
            <person name="Chen C."/>
            <person name="Cichocki N."/>
            <person name="Clum A."/>
            <person name="Culley D."/>
            <person name="Crous P.W."/>
            <person name="Fauchery L."/>
            <person name="Girlanda M."/>
            <person name="Hayes R.D."/>
            <person name="Keri Z."/>
            <person name="LaButti K."/>
            <person name="Lipzen A."/>
            <person name="Lombard V."/>
            <person name="Magnuson J."/>
            <person name="Maillard F."/>
            <person name="Murat C."/>
            <person name="Nolan M."/>
            <person name="Ohm R.A."/>
            <person name="Pangilinan J."/>
            <person name="Pereira M.F."/>
            <person name="Perotto S."/>
            <person name="Peter M."/>
            <person name="Pfister S."/>
            <person name="Riley R."/>
            <person name="Sitrit Y."/>
            <person name="Stielow J.B."/>
            <person name="Szollosi G."/>
            <person name="Zifcakova L."/>
            <person name="Stursova M."/>
            <person name="Spatafora J.W."/>
            <person name="Tedersoo L."/>
            <person name="Vaario L.M."/>
            <person name="Yamada A."/>
            <person name="Yan M."/>
            <person name="Wang P."/>
            <person name="Xu J."/>
            <person name="Bruns T."/>
            <person name="Baldrian P."/>
            <person name="Vilgalys R."/>
            <person name="Dunand C."/>
            <person name="Henrissat B."/>
            <person name="Grigoriev I.V."/>
            <person name="Hibbett D."/>
            <person name="Nagy L.G."/>
            <person name="Martin F.M."/>
        </authorList>
    </citation>
    <scope>NUCLEOTIDE SEQUENCE</scope>
    <source>
        <strain evidence="8">UH-Tt-Lm1</strain>
    </source>
</reference>
<dbReference type="InterPro" id="IPR036938">
    <property type="entry name" value="PAP2/HPO_sf"/>
</dbReference>
<dbReference type="GO" id="GO:0042392">
    <property type="term" value="F:sphingosine-1-phosphate phosphatase activity"/>
    <property type="evidence" value="ECO:0007669"/>
    <property type="project" value="TreeGrafter"/>
</dbReference>
<dbReference type="CDD" id="cd03382">
    <property type="entry name" value="PAP2_dolichyldiphosphatase"/>
    <property type="match status" value="1"/>
</dbReference>
<protein>
    <submittedName>
        <fullName evidence="8">PAP2 superfamily-domain-containing protein</fullName>
    </submittedName>
</protein>
<evidence type="ECO:0000313" key="9">
    <source>
        <dbReference type="Proteomes" id="UP000736335"/>
    </source>
</evidence>
<keyword evidence="3" id="KW-0378">Hydrolase</keyword>
<evidence type="ECO:0000256" key="1">
    <source>
        <dbReference type="ARBA" id="ARBA00004141"/>
    </source>
</evidence>
<dbReference type="InterPro" id="IPR039667">
    <property type="entry name" value="Dolichyldiphosphatase_PAP2"/>
</dbReference>
<keyword evidence="5 6" id="KW-0472">Membrane</keyword>
<evidence type="ECO:0000256" key="6">
    <source>
        <dbReference type="SAM" id="Phobius"/>
    </source>
</evidence>
<sequence>MERQLASLDLTHVIYDTDSYLSFVLALLTLTPILLMASYTSLAVFTRELSVLIMWAGQLLCEASNGLLKDLLKQPRPNAELGDGYGFPSSHSQYMAYFATFLIFHISFRHRFAANALVDLSLRLLVVLGLVAWAGGVAYSRYALGYHTAPQVLWGIGIGIAFGTVFYTLAELIPTRCPKSILGRIRTWILTNDVSTWFRIRDGWLVWDDAGHEVEWWEWRRALDGQSRTKSE</sequence>
<evidence type="ECO:0000256" key="5">
    <source>
        <dbReference type="ARBA" id="ARBA00023136"/>
    </source>
</evidence>
<keyword evidence="2 6" id="KW-0812">Transmembrane</keyword>
<accession>A0A9P6L1K4</accession>
<comment type="caution">
    <text evidence="8">The sequence shown here is derived from an EMBL/GenBank/DDBJ whole genome shotgun (WGS) entry which is preliminary data.</text>
</comment>
<reference evidence="8" key="2">
    <citation type="submission" date="2020-11" db="EMBL/GenBank/DDBJ databases">
        <authorList>
            <consortium name="DOE Joint Genome Institute"/>
            <person name="Kuo A."/>
            <person name="Miyauchi S."/>
            <person name="Kiss E."/>
            <person name="Drula E."/>
            <person name="Kohler A."/>
            <person name="Sanchez-Garcia M."/>
            <person name="Andreopoulos B."/>
            <person name="Barry K.W."/>
            <person name="Bonito G."/>
            <person name="Buee M."/>
            <person name="Carver A."/>
            <person name="Chen C."/>
            <person name="Cichocki N."/>
            <person name="Clum A."/>
            <person name="Culley D."/>
            <person name="Crous P.W."/>
            <person name="Fauchery L."/>
            <person name="Girlanda M."/>
            <person name="Hayes R."/>
            <person name="Keri Z."/>
            <person name="Labutti K."/>
            <person name="Lipzen A."/>
            <person name="Lombard V."/>
            <person name="Magnuson J."/>
            <person name="Maillard F."/>
            <person name="Morin E."/>
            <person name="Murat C."/>
            <person name="Nolan M."/>
            <person name="Ohm R."/>
            <person name="Pangilinan J."/>
            <person name="Pereira M."/>
            <person name="Perotto S."/>
            <person name="Peter M."/>
            <person name="Riley R."/>
            <person name="Sitrit Y."/>
            <person name="Stielow B."/>
            <person name="Szollosi G."/>
            <person name="Zifcakova L."/>
            <person name="Stursova M."/>
            <person name="Spatafora J.W."/>
            <person name="Tedersoo L."/>
            <person name="Vaario L.-M."/>
            <person name="Yamada A."/>
            <person name="Yan M."/>
            <person name="Wang P."/>
            <person name="Xu J."/>
            <person name="Bruns T."/>
            <person name="Baldrian P."/>
            <person name="Vilgalys R."/>
            <person name="Henrissat B."/>
            <person name="Grigoriev I.V."/>
            <person name="Hibbett D."/>
            <person name="Nagy L.G."/>
            <person name="Martin F.M."/>
        </authorList>
    </citation>
    <scope>NUCLEOTIDE SEQUENCE</scope>
    <source>
        <strain evidence="8">UH-Tt-Lm1</strain>
    </source>
</reference>
<keyword evidence="9" id="KW-1185">Reference proteome</keyword>
<dbReference type="GO" id="GO:0016020">
    <property type="term" value="C:membrane"/>
    <property type="evidence" value="ECO:0007669"/>
    <property type="project" value="UniProtKB-SubCell"/>
</dbReference>
<evidence type="ECO:0000313" key="8">
    <source>
        <dbReference type="EMBL" id="KAF9778314.1"/>
    </source>
</evidence>
<organism evidence="8 9">
    <name type="scientific">Thelephora terrestris</name>
    <dbReference type="NCBI Taxonomy" id="56493"/>
    <lineage>
        <taxon>Eukaryota</taxon>
        <taxon>Fungi</taxon>
        <taxon>Dikarya</taxon>
        <taxon>Basidiomycota</taxon>
        <taxon>Agaricomycotina</taxon>
        <taxon>Agaricomycetes</taxon>
        <taxon>Thelephorales</taxon>
        <taxon>Thelephoraceae</taxon>
        <taxon>Thelephora</taxon>
    </lineage>
</organism>
<dbReference type="Proteomes" id="UP000736335">
    <property type="component" value="Unassembled WGS sequence"/>
</dbReference>
<feature type="transmembrane region" description="Helical" evidence="6">
    <location>
        <begin position="120"/>
        <end position="140"/>
    </location>
</feature>
<feature type="transmembrane region" description="Helical" evidence="6">
    <location>
        <begin position="152"/>
        <end position="170"/>
    </location>
</feature>
<dbReference type="Pfam" id="PF01569">
    <property type="entry name" value="PAP2"/>
    <property type="match status" value="1"/>
</dbReference>
<proteinExistence type="predicted"/>